<sequence>MLFIQLVITPRYFRIADELLFIMSFMLKNLYLYKLNEYILYSAMVLAIFLKSSRGVTLKHTKLSLFIDKNYFVQNCLHYSSPVAILRV</sequence>
<dbReference type="EMBL" id="CAMAPD010000016">
    <property type="protein sequence ID" value="CAH9064166.1"/>
    <property type="molecule type" value="Genomic_DNA"/>
</dbReference>
<evidence type="ECO:0000313" key="2">
    <source>
        <dbReference type="EMBL" id="CAH9064166.1"/>
    </source>
</evidence>
<name>A0A9W4QZJ2_9GAMM</name>
<organism evidence="1 3">
    <name type="scientific">Pseudoalteromonas holothuriae</name>
    <dbReference type="NCBI Taxonomy" id="2963714"/>
    <lineage>
        <taxon>Bacteria</taxon>
        <taxon>Pseudomonadati</taxon>
        <taxon>Pseudomonadota</taxon>
        <taxon>Gammaproteobacteria</taxon>
        <taxon>Alteromonadales</taxon>
        <taxon>Pseudoalteromonadaceae</taxon>
        <taxon>Pseudoalteromonas</taxon>
    </lineage>
</organism>
<reference evidence="1 4" key="1">
    <citation type="submission" date="2022-07" db="EMBL/GenBank/DDBJ databases">
        <authorList>
            <person name="Criscuolo A."/>
        </authorList>
    </citation>
    <scope>NUCLEOTIDE SEQUENCE</scope>
    <source>
        <strain evidence="4">CIP 111951</strain>
        <strain evidence="1">CIP111854</strain>
        <strain evidence="2">CIP111951</strain>
    </source>
</reference>
<proteinExistence type="predicted"/>
<dbReference type="Proteomes" id="UP001152467">
    <property type="component" value="Unassembled WGS sequence"/>
</dbReference>
<protein>
    <submittedName>
        <fullName evidence="1">Uncharacterized protein</fullName>
    </submittedName>
</protein>
<gene>
    <name evidence="1" type="ORF">PSECIP111854_02454</name>
    <name evidence="2" type="ORF">PSECIP111951_03064</name>
</gene>
<evidence type="ECO:0000313" key="4">
    <source>
        <dbReference type="Proteomes" id="UP001152485"/>
    </source>
</evidence>
<keyword evidence="3" id="KW-1185">Reference proteome</keyword>
<evidence type="ECO:0000313" key="1">
    <source>
        <dbReference type="EMBL" id="CAH9059676.1"/>
    </source>
</evidence>
<accession>A0A9W4QZJ2</accession>
<evidence type="ECO:0000313" key="3">
    <source>
        <dbReference type="Proteomes" id="UP001152467"/>
    </source>
</evidence>
<dbReference type="AlphaFoldDB" id="A0A9W4QZJ2"/>
<comment type="caution">
    <text evidence="1">The sequence shown here is derived from an EMBL/GenBank/DDBJ whole genome shotgun (WGS) entry which is preliminary data.</text>
</comment>
<dbReference type="EMBL" id="CAMAPC010000008">
    <property type="protein sequence ID" value="CAH9059676.1"/>
    <property type="molecule type" value="Genomic_DNA"/>
</dbReference>
<dbReference type="Proteomes" id="UP001152485">
    <property type="component" value="Unassembled WGS sequence"/>
</dbReference>